<feature type="transmembrane region" description="Helical" evidence="2">
    <location>
        <begin position="680"/>
        <end position="699"/>
    </location>
</feature>
<evidence type="ECO:0000313" key="4">
    <source>
        <dbReference type="EMBL" id="JAG41927.1"/>
    </source>
</evidence>
<sequence>ESPPEINMGSLSVSHKTETVDPEEPNYFHIITTPHEPDIWNWRLWKILERLSTGATKSEELLSAWRQPATSTYICIIPPFTLEQDSEYLLIGESKLGRASYSFTANAPPKPGICDVQPSSGVAGSVFHVRCENFTDKHGPLSYTVVESEGLEEIPWLQYFTFDSGGTVEGDVNLFDDQVAVLIFDDEGMHTRVPLNVEINDPLSPPDINRFVSGNLPIMVEQEKLAAVEEMARFTRYFDSLNIPFEEDHKIAFIEALSRAVNVNSPPSVLVRGMLVMRNLFMNQLEHKRMLTDVVLMYGGEQLHNFADVLRNPNFRRGLKYYDQKQMTELSTFMAATILLHPDPVVVNDTIREDDHQAHINRAAQGSFHALQALEYIGEAKRSTQYFQLQPTYNSTHKGVTMLVQVNNASAFNTEFSPEKIPGHTMTLPQETVDKYKDSKIFSVMITSYKNVFWWLPNESGILSVTAESNGEIGEVTGNWSKVEGPFNIYLKLRKFETNAGYLSGFLRILPKCPTPEKLERSLVIFQFKVPLGEGVVFLDFHNYSSGLLKVLIGVNHRPTYEQVSKSDVLKDNIVVQSYSNLNKKWNSDVYIGLLPVESNPTPISYRFRYKTVQCTTFLNAKFEATGCHFKKFIDTNLEEPRIWCQCDHLSWFTSNIIIPPQKIVLTEDIYLFSTITDNFYVALLVALLLLLLCILLFWGRKKDRQDTKARYVTILRDNWCSETYPYIVAVFTGERWNSGTTSRVAFRIFGEKGHSRVHLFSNHKRRVLKMGLDDWFLLKTKNSLGPLTMIQLWHNHTGFTPEWYCREVVIYDVKTEETYTFIVESWFTFDSRVSLDSARMLEVPLMRPEEESSKWQYYISGWIFSGMRDKHVWASIFTRHPRSLYTRCQRTIIAVGLIITTMLTSMMFFDFSAGPSDLPVFSISLSDILIGIQSAVVAIILQLSIVLCFELSKKQKITRNESTR</sequence>
<accession>A0A0A9Z9H4</accession>
<dbReference type="Pfam" id="PF01477">
    <property type="entry name" value="PLAT"/>
    <property type="match status" value="1"/>
</dbReference>
<feature type="transmembrane region" description="Helical" evidence="2">
    <location>
        <begin position="930"/>
        <end position="950"/>
    </location>
</feature>
<protein>
    <submittedName>
        <fullName evidence="4">Polycystic kidney disease protein 1-like 2</fullName>
    </submittedName>
</protein>
<feature type="non-terminal residue" evidence="4">
    <location>
        <position position="1"/>
    </location>
</feature>
<organism evidence="4">
    <name type="scientific">Lygus hesperus</name>
    <name type="common">Western plant bug</name>
    <dbReference type="NCBI Taxonomy" id="30085"/>
    <lineage>
        <taxon>Eukaryota</taxon>
        <taxon>Metazoa</taxon>
        <taxon>Ecdysozoa</taxon>
        <taxon>Arthropoda</taxon>
        <taxon>Hexapoda</taxon>
        <taxon>Insecta</taxon>
        <taxon>Pterygota</taxon>
        <taxon>Neoptera</taxon>
        <taxon>Paraneoptera</taxon>
        <taxon>Hemiptera</taxon>
        <taxon>Heteroptera</taxon>
        <taxon>Panheteroptera</taxon>
        <taxon>Cimicomorpha</taxon>
        <taxon>Miridae</taxon>
        <taxon>Mirini</taxon>
        <taxon>Lygus</taxon>
    </lineage>
</organism>
<evidence type="ECO:0000256" key="1">
    <source>
        <dbReference type="PROSITE-ProRule" id="PRU00152"/>
    </source>
</evidence>
<keyword evidence="2" id="KW-0472">Membrane</keyword>
<comment type="caution">
    <text evidence="1">Lacks conserved residue(s) required for the propagation of feature annotation.</text>
</comment>
<keyword evidence="2" id="KW-1133">Transmembrane helix</keyword>
<dbReference type="AlphaFoldDB" id="A0A0A9Z9H4"/>
<reference evidence="4" key="1">
    <citation type="journal article" date="2014" name="PLoS ONE">
        <title>Transcriptome-Based Identification of ABC Transporters in the Western Tarnished Plant Bug Lygus hesperus.</title>
        <authorList>
            <person name="Hull J.J."/>
            <person name="Chaney K."/>
            <person name="Geib S.M."/>
            <person name="Fabrick J.A."/>
            <person name="Brent C.S."/>
            <person name="Walsh D."/>
            <person name="Lavine L.C."/>
        </authorList>
    </citation>
    <scope>NUCLEOTIDE SEQUENCE</scope>
</reference>
<reference evidence="4" key="2">
    <citation type="submission" date="2014-07" db="EMBL/GenBank/DDBJ databases">
        <authorList>
            <person name="Hull J."/>
        </authorList>
    </citation>
    <scope>NUCLEOTIDE SEQUENCE</scope>
</reference>
<feature type="domain" description="PLAT" evidence="3">
    <location>
        <begin position="725"/>
        <end position="842"/>
    </location>
</feature>
<keyword evidence="2" id="KW-0812">Transmembrane</keyword>
<dbReference type="EMBL" id="GBHO01001677">
    <property type="protein sequence ID" value="JAG41927.1"/>
    <property type="molecule type" value="Transcribed_RNA"/>
</dbReference>
<proteinExistence type="predicted"/>
<evidence type="ECO:0000256" key="2">
    <source>
        <dbReference type="SAM" id="Phobius"/>
    </source>
</evidence>
<dbReference type="SUPFAM" id="SSF49723">
    <property type="entry name" value="Lipase/lipooxygenase domain (PLAT/LH2 domain)"/>
    <property type="match status" value="1"/>
</dbReference>
<dbReference type="PROSITE" id="PS50095">
    <property type="entry name" value="PLAT"/>
    <property type="match status" value="1"/>
</dbReference>
<gene>
    <name evidence="4" type="primary">Pkd1l2_3</name>
    <name evidence="4" type="ORF">CM83_29478</name>
</gene>
<dbReference type="InterPro" id="IPR051223">
    <property type="entry name" value="Polycystin"/>
</dbReference>
<dbReference type="PANTHER" id="PTHR10877:SF183">
    <property type="entry name" value="AT14535P-RELATED"/>
    <property type="match status" value="1"/>
</dbReference>
<feature type="transmembrane region" description="Helical" evidence="2">
    <location>
        <begin position="892"/>
        <end position="910"/>
    </location>
</feature>
<evidence type="ECO:0000259" key="3">
    <source>
        <dbReference type="PROSITE" id="PS50095"/>
    </source>
</evidence>
<dbReference type="Pfam" id="PF02010">
    <property type="entry name" value="REJ"/>
    <property type="match status" value="1"/>
</dbReference>
<dbReference type="InterPro" id="IPR036392">
    <property type="entry name" value="PLAT/LH2_dom_sf"/>
</dbReference>
<name>A0A0A9Z9H4_LYGHE</name>
<dbReference type="Gene3D" id="2.60.60.20">
    <property type="entry name" value="PLAT/LH2 domain"/>
    <property type="match status" value="1"/>
</dbReference>
<dbReference type="PANTHER" id="PTHR10877">
    <property type="entry name" value="POLYCYSTIN FAMILY MEMBER"/>
    <property type="match status" value="1"/>
</dbReference>
<dbReference type="SMART" id="SM00308">
    <property type="entry name" value="LH2"/>
    <property type="match status" value="1"/>
</dbReference>
<dbReference type="InterPro" id="IPR002859">
    <property type="entry name" value="PKD/REJ-like"/>
</dbReference>
<dbReference type="InterPro" id="IPR001024">
    <property type="entry name" value="PLAT/LH2_dom"/>
</dbReference>